<name>A0A4Q9DCE3_9BACL</name>
<sequence length="346" mass="38660">MNKSIYSAGAALIALTAMLASCAPAEKQAIEVTAPVPPDSTILNVHPPGPAQNEAAHAVKETVRPIMVLINNHPSARPQSGLSYADVLYECLAEGEVTRIAAIYRHPAFAEPVGPVRSIRPYFIDLGKIYDALQVHAGGSPDGYTKLEEEGIDHLDEITNAGRFFWRESFRKAPHNLYTDISKLEQGARKLTFREQPEDRAVFKQAEAEPVEGTQPGTQIDVTFLLDSYKVSYRYDPDQQVYKRLINGAAHLDLDNNRQLETENVVILGADHKVLDNEGRRDITLIGSGQGYLVQKGKAQVIEWTRKSAEDKFHLYKDKVELGLIPGRSHYLIVPNQRYEQHIQIR</sequence>
<accession>A0A4Q9DCE3</accession>
<feature type="domain" description="DUF3048" evidence="3">
    <location>
        <begin position="221"/>
        <end position="329"/>
    </location>
</feature>
<dbReference type="EMBL" id="SIRE01000050">
    <property type="protein sequence ID" value="TBL68023.1"/>
    <property type="molecule type" value="Genomic_DNA"/>
</dbReference>
<evidence type="ECO:0000313" key="4">
    <source>
        <dbReference type="EMBL" id="TBL68023.1"/>
    </source>
</evidence>
<protein>
    <submittedName>
        <fullName evidence="4">DUF3048 domain-containing protein</fullName>
    </submittedName>
</protein>
<dbReference type="AlphaFoldDB" id="A0A4Q9DCE3"/>
<keyword evidence="1" id="KW-0732">Signal</keyword>
<dbReference type="Pfam" id="PF11258">
    <property type="entry name" value="DUF3048"/>
    <property type="match status" value="1"/>
</dbReference>
<gene>
    <name evidence="4" type="ORF">EYB31_38840</name>
</gene>
<dbReference type="Gene3D" id="3.50.90.10">
    <property type="entry name" value="YerB-like"/>
    <property type="match status" value="1"/>
</dbReference>
<feature type="chain" id="PRO_5038730270" evidence="1">
    <location>
        <begin position="23"/>
        <end position="346"/>
    </location>
</feature>
<dbReference type="PROSITE" id="PS51257">
    <property type="entry name" value="PROKAR_LIPOPROTEIN"/>
    <property type="match status" value="1"/>
</dbReference>
<organism evidence="4 5">
    <name type="scientific">Paenibacillus thalictri</name>
    <dbReference type="NCBI Taxonomy" id="2527873"/>
    <lineage>
        <taxon>Bacteria</taxon>
        <taxon>Bacillati</taxon>
        <taxon>Bacillota</taxon>
        <taxon>Bacilli</taxon>
        <taxon>Bacillales</taxon>
        <taxon>Paenibacillaceae</taxon>
        <taxon>Paenibacillus</taxon>
    </lineage>
</organism>
<proteinExistence type="predicted"/>
<evidence type="ECO:0000313" key="5">
    <source>
        <dbReference type="Proteomes" id="UP000293142"/>
    </source>
</evidence>
<dbReference type="InterPro" id="IPR035328">
    <property type="entry name" value="DUF3048_C"/>
</dbReference>
<dbReference type="RefSeq" id="WP_131018990.1">
    <property type="nucleotide sequence ID" value="NZ_SIRE01000050.1"/>
</dbReference>
<feature type="domain" description="DUF3048" evidence="2">
    <location>
        <begin position="60"/>
        <end position="193"/>
    </location>
</feature>
<keyword evidence="5" id="KW-1185">Reference proteome</keyword>
<dbReference type="InterPro" id="IPR023158">
    <property type="entry name" value="YerB-like_sf"/>
</dbReference>
<dbReference type="SUPFAM" id="SSF159774">
    <property type="entry name" value="YerB-like"/>
    <property type="match status" value="1"/>
</dbReference>
<evidence type="ECO:0000259" key="2">
    <source>
        <dbReference type="Pfam" id="PF11258"/>
    </source>
</evidence>
<dbReference type="Pfam" id="PF17479">
    <property type="entry name" value="DUF3048_C"/>
    <property type="match status" value="1"/>
</dbReference>
<dbReference type="OrthoDB" id="9779102at2"/>
<evidence type="ECO:0000259" key="3">
    <source>
        <dbReference type="Pfam" id="PF17479"/>
    </source>
</evidence>
<dbReference type="InterPro" id="IPR021416">
    <property type="entry name" value="DUF3048_N"/>
</dbReference>
<feature type="signal peptide" evidence="1">
    <location>
        <begin position="1"/>
        <end position="22"/>
    </location>
</feature>
<dbReference type="Proteomes" id="UP000293142">
    <property type="component" value="Unassembled WGS sequence"/>
</dbReference>
<evidence type="ECO:0000256" key="1">
    <source>
        <dbReference type="SAM" id="SignalP"/>
    </source>
</evidence>
<comment type="caution">
    <text evidence="4">The sequence shown here is derived from an EMBL/GenBank/DDBJ whole genome shotgun (WGS) entry which is preliminary data.</text>
</comment>
<reference evidence="4 5" key="1">
    <citation type="submission" date="2019-02" db="EMBL/GenBank/DDBJ databases">
        <title>Paenibacillus sp. nov., isolated from surface-sterilized tissue of Thalictrum simplex L.</title>
        <authorList>
            <person name="Tuo L."/>
        </authorList>
    </citation>
    <scope>NUCLEOTIDE SEQUENCE [LARGE SCALE GENOMIC DNA]</scope>
    <source>
        <strain evidence="4 5">N2SHLJ1</strain>
    </source>
</reference>